<evidence type="ECO:0000313" key="1">
    <source>
        <dbReference type="EMBL" id="DAF58290.1"/>
    </source>
</evidence>
<name>A0A8S5T694_9CAUD</name>
<accession>A0A8S5T694</accession>
<proteinExistence type="predicted"/>
<dbReference type="EMBL" id="BK032749">
    <property type="protein sequence ID" value="DAF58290.1"/>
    <property type="molecule type" value="Genomic_DNA"/>
</dbReference>
<sequence length="124" mass="13033">MLGASAASIGFSRAIYAGPKDAVVTVKAIPGGYAVKANGESVLFIEFGSGVTYGGGHPEASEFGMGPGTYPNGKGHWDDPGGWYLPKEKGGGHTYGNPPAMPMYEARKQIEQELPRIVKEVFSL</sequence>
<reference evidence="1" key="1">
    <citation type="journal article" date="2021" name="Proc. Natl. Acad. Sci. U.S.A.">
        <title>A Catalog of Tens of Thousands of Viruses from Human Metagenomes Reveals Hidden Associations with Chronic Diseases.</title>
        <authorList>
            <person name="Tisza M.J."/>
            <person name="Buck C.B."/>
        </authorList>
    </citation>
    <scope>NUCLEOTIDE SEQUENCE</scope>
    <source>
        <strain evidence="1">Ct5MO18</strain>
    </source>
</reference>
<organism evidence="1">
    <name type="scientific">Siphoviridae sp. ct5MO18</name>
    <dbReference type="NCBI Taxonomy" id="2827779"/>
    <lineage>
        <taxon>Viruses</taxon>
        <taxon>Duplodnaviria</taxon>
        <taxon>Heunggongvirae</taxon>
        <taxon>Uroviricota</taxon>
        <taxon>Caudoviricetes</taxon>
    </lineage>
</organism>
<protein>
    <submittedName>
        <fullName evidence="1">Uncharacterized protein</fullName>
    </submittedName>
</protein>